<dbReference type="PANTHER" id="PTHR23537">
    <property type="match status" value="1"/>
</dbReference>
<feature type="transmembrane region" description="Helical" evidence="4">
    <location>
        <begin position="260"/>
        <end position="277"/>
    </location>
</feature>
<feature type="transmembrane region" description="Helical" evidence="4">
    <location>
        <begin position="61"/>
        <end position="81"/>
    </location>
</feature>
<organism evidence="6 7">
    <name type="scientific">Camelimonas fluminis</name>
    <dbReference type="NCBI Taxonomy" id="1576911"/>
    <lineage>
        <taxon>Bacteria</taxon>
        <taxon>Pseudomonadati</taxon>
        <taxon>Pseudomonadota</taxon>
        <taxon>Alphaproteobacteria</taxon>
        <taxon>Hyphomicrobiales</taxon>
        <taxon>Chelatococcaceae</taxon>
        <taxon>Camelimonas</taxon>
    </lineage>
</organism>
<dbReference type="InterPro" id="IPR020846">
    <property type="entry name" value="MFS_dom"/>
</dbReference>
<feature type="transmembrane region" description="Helical" evidence="4">
    <location>
        <begin position="376"/>
        <end position="396"/>
    </location>
</feature>
<feature type="transmembrane region" description="Helical" evidence="4">
    <location>
        <begin position="148"/>
        <end position="171"/>
    </location>
</feature>
<dbReference type="Gene3D" id="1.20.1250.20">
    <property type="entry name" value="MFS general substrate transporter like domains"/>
    <property type="match status" value="2"/>
</dbReference>
<evidence type="ECO:0000256" key="4">
    <source>
        <dbReference type="SAM" id="Phobius"/>
    </source>
</evidence>
<evidence type="ECO:0000256" key="1">
    <source>
        <dbReference type="ARBA" id="ARBA00022692"/>
    </source>
</evidence>
<feature type="transmembrane region" description="Helical" evidence="4">
    <location>
        <begin position="122"/>
        <end position="141"/>
    </location>
</feature>
<dbReference type="Proteomes" id="UP001595704">
    <property type="component" value="Unassembled WGS sequence"/>
</dbReference>
<feature type="transmembrane region" description="Helical" evidence="4">
    <location>
        <begin position="93"/>
        <end position="116"/>
    </location>
</feature>
<dbReference type="PROSITE" id="PS50850">
    <property type="entry name" value="MFS"/>
    <property type="match status" value="1"/>
</dbReference>
<keyword evidence="3 4" id="KW-0472">Membrane</keyword>
<evidence type="ECO:0000256" key="3">
    <source>
        <dbReference type="ARBA" id="ARBA00023136"/>
    </source>
</evidence>
<feature type="transmembrane region" description="Helical" evidence="4">
    <location>
        <begin position="183"/>
        <end position="202"/>
    </location>
</feature>
<dbReference type="EMBL" id="JBHRYC010000026">
    <property type="protein sequence ID" value="MFC3636959.1"/>
    <property type="molecule type" value="Genomic_DNA"/>
</dbReference>
<feature type="transmembrane region" description="Helical" evidence="4">
    <location>
        <begin position="20"/>
        <end position="41"/>
    </location>
</feature>
<sequence length="402" mass="41119">MSLEVTSESGEAASRFRGQVLTALGLSAGAAVALGLSRFAYGLLLPPMRADLGWTYVEAGALNTANGAGYIGGALVAALAARRWGAARAFIAGYAVSVLILLLTAVTGNFLALFALRTLGGFSTAFTFILGAALTSAICPAENPRRRGLLVGLYVAGVSIAVLLSGAVVPFVLQEGTHRWPQAWAALGVLGVIGLPFAWAAARRIREPAGGAAATLDRGQLRQLAPTVIGYGLFGAGYVGYMTFIMVLLQSQGGSSGQMIWFWFVLGAVSAVSNLIWGRVLGAFDDGRGPALVFAIAMIGALPVLLYPGPAAMFLSAVIFGGSFMAGPSSITIVVQRQLAPGSWTAAISLLTVSFAFGQAVGPIIGGAISDSTGNVAAGFWTTPILLGAAACANLLQRPPAR</sequence>
<dbReference type="SUPFAM" id="SSF103473">
    <property type="entry name" value="MFS general substrate transporter"/>
    <property type="match status" value="1"/>
</dbReference>
<evidence type="ECO:0000256" key="2">
    <source>
        <dbReference type="ARBA" id="ARBA00022989"/>
    </source>
</evidence>
<feature type="transmembrane region" description="Helical" evidence="4">
    <location>
        <begin position="228"/>
        <end position="248"/>
    </location>
</feature>
<gene>
    <name evidence="6" type="ORF">ACFONL_06105</name>
</gene>
<dbReference type="InterPro" id="IPR010645">
    <property type="entry name" value="MFS_4"/>
</dbReference>
<evidence type="ECO:0000313" key="6">
    <source>
        <dbReference type="EMBL" id="MFC3636959.1"/>
    </source>
</evidence>
<evidence type="ECO:0000259" key="5">
    <source>
        <dbReference type="PROSITE" id="PS50850"/>
    </source>
</evidence>
<keyword evidence="7" id="KW-1185">Reference proteome</keyword>
<reference evidence="7" key="1">
    <citation type="journal article" date="2019" name="Int. J. Syst. Evol. Microbiol.">
        <title>The Global Catalogue of Microorganisms (GCM) 10K type strain sequencing project: providing services to taxonomists for standard genome sequencing and annotation.</title>
        <authorList>
            <consortium name="The Broad Institute Genomics Platform"/>
            <consortium name="The Broad Institute Genome Sequencing Center for Infectious Disease"/>
            <person name="Wu L."/>
            <person name="Ma J."/>
        </authorList>
    </citation>
    <scope>NUCLEOTIDE SEQUENCE [LARGE SCALE GENOMIC DNA]</scope>
    <source>
        <strain evidence="7">KCTC 42282</strain>
    </source>
</reference>
<accession>A0ABV7UFU8</accession>
<comment type="caution">
    <text evidence="6">The sequence shown here is derived from an EMBL/GenBank/DDBJ whole genome shotgun (WGS) entry which is preliminary data.</text>
</comment>
<feature type="transmembrane region" description="Helical" evidence="4">
    <location>
        <begin position="313"/>
        <end position="335"/>
    </location>
</feature>
<dbReference type="RefSeq" id="WP_191318109.1">
    <property type="nucleotide sequence ID" value="NZ_BNCG01000002.1"/>
</dbReference>
<name>A0ABV7UFU8_9HYPH</name>
<dbReference type="InterPro" id="IPR036259">
    <property type="entry name" value="MFS_trans_sf"/>
</dbReference>
<protein>
    <submittedName>
        <fullName evidence="6">YbfB/YjiJ family MFS transporter</fullName>
    </submittedName>
</protein>
<evidence type="ECO:0000313" key="7">
    <source>
        <dbReference type="Proteomes" id="UP001595704"/>
    </source>
</evidence>
<dbReference type="PANTHER" id="PTHR23537:SF1">
    <property type="entry name" value="SUGAR TRANSPORTER"/>
    <property type="match status" value="1"/>
</dbReference>
<feature type="transmembrane region" description="Helical" evidence="4">
    <location>
        <begin position="347"/>
        <end position="370"/>
    </location>
</feature>
<keyword evidence="2 4" id="KW-1133">Transmembrane helix</keyword>
<proteinExistence type="predicted"/>
<feature type="transmembrane region" description="Helical" evidence="4">
    <location>
        <begin position="289"/>
        <end position="307"/>
    </location>
</feature>
<keyword evidence="1 4" id="KW-0812">Transmembrane</keyword>
<feature type="domain" description="Major facilitator superfamily (MFS) profile" evidence="5">
    <location>
        <begin position="23"/>
        <end position="402"/>
    </location>
</feature>
<dbReference type="Pfam" id="PF06779">
    <property type="entry name" value="MFS_4"/>
    <property type="match status" value="1"/>
</dbReference>